<accession>A0A673TUJ9</accession>
<keyword evidence="10" id="KW-0804">Transcription</keyword>
<dbReference type="InterPro" id="IPR013087">
    <property type="entry name" value="Znf_C2H2_type"/>
</dbReference>
<dbReference type="SMART" id="SM00349">
    <property type="entry name" value="KRAB"/>
    <property type="match status" value="1"/>
</dbReference>
<dbReference type="FunFam" id="3.30.160.60:FF:000128">
    <property type="entry name" value="zinc finger protein 268 isoform X1"/>
    <property type="match status" value="1"/>
</dbReference>
<keyword evidence="5" id="KW-0677">Repeat</keyword>
<evidence type="ECO:0000256" key="6">
    <source>
        <dbReference type="ARBA" id="ARBA00022771"/>
    </source>
</evidence>
<feature type="domain" description="C2H2-type" evidence="13">
    <location>
        <begin position="321"/>
        <end position="348"/>
    </location>
</feature>
<evidence type="ECO:0000256" key="5">
    <source>
        <dbReference type="ARBA" id="ARBA00022737"/>
    </source>
</evidence>
<dbReference type="Gene3D" id="6.10.140.140">
    <property type="match status" value="1"/>
</dbReference>
<reference evidence="15 16" key="1">
    <citation type="submission" date="2019-05" db="EMBL/GenBank/DDBJ databases">
        <title>A Chromosome-scale Meerkat (S. suricatta) Genome Assembly.</title>
        <authorList>
            <person name="Dudchenko O."/>
            <person name="Lieberman Aiden E."/>
            <person name="Tung J."/>
            <person name="Barreiro L.B."/>
            <person name="Clutton-Brock T.H."/>
        </authorList>
    </citation>
    <scope>NUCLEOTIDE SEQUENCE [LARGE SCALE GENOMIC DNA]</scope>
</reference>
<evidence type="ECO:0000256" key="1">
    <source>
        <dbReference type="ARBA" id="ARBA00003767"/>
    </source>
</evidence>
<evidence type="ECO:0000259" key="14">
    <source>
        <dbReference type="PROSITE" id="PS50805"/>
    </source>
</evidence>
<comment type="similarity">
    <text evidence="3">Belongs to the krueppel C2H2-type zinc-finger protein family.</text>
</comment>
<keyword evidence="4" id="KW-0479">Metal-binding</keyword>
<comment type="function">
    <text evidence="1">May be involved in transcriptional regulation.</text>
</comment>
<evidence type="ECO:0000256" key="2">
    <source>
        <dbReference type="ARBA" id="ARBA00004123"/>
    </source>
</evidence>
<evidence type="ECO:0000256" key="10">
    <source>
        <dbReference type="ARBA" id="ARBA00023163"/>
    </source>
</evidence>
<dbReference type="FunFam" id="3.30.160.60:FF:002343">
    <property type="entry name" value="Zinc finger protein 33A"/>
    <property type="match status" value="3"/>
</dbReference>
<dbReference type="InterPro" id="IPR036051">
    <property type="entry name" value="KRAB_dom_sf"/>
</dbReference>
<reference evidence="15" key="2">
    <citation type="submission" date="2025-08" db="UniProtKB">
        <authorList>
            <consortium name="Ensembl"/>
        </authorList>
    </citation>
    <scope>IDENTIFICATION</scope>
</reference>
<feature type="domain" description="C2H2-type" evidence="13">
    <location>
        <begin position="349"/>
        <end position="376"/>
    </location>
</feature>
<dbReference type="Pfam" id="PF01352">
    <property type="entry name" value="KRAB"/>
    <property type="match status" value="1"/>
</dbReference>
<dbReference type="FunFam" id="3.30.160.60:FF:000848">
    <property type="entry name" value="Zinc finger protein 35"/>
    <property type="match status" value="1"/>
</dbReference>
<dbReference type="PROSITE" id="PS00028">
    <property type="entry name" value="ZINC_FINGER_C2H2_1"/>
    <property type="match status" value="7"/>
</dbReference>
<evidence type="ECO:0000256" key="9">
    <source>
        <dbReference type="ARBA" id="ARBA00023125"/>
    </source>
</evidence>
<dbReference type="InterPro" id="IPR036236">
    <property type="entry name" value="Znf_C2H2_sf"/>
</dbReference>
<dbReference type="CDD" id="cd07765">
    <property type="entry name" value="KRAB_A-box"/>
    <property type="match status" value="1"/>
</dbReference>
<keyword evidence="11" id="KW-0539">Nucleus</keyword>
<feature type="domain" description="C2H2-type" evidence="13">
    <location>
        <begin position="263"/>
        <end position="292"/>
    </location>
</feature>
<dbReference type="FunFam" id="3.30.160.60:FF:001239">
    <property type="entry name" value="Zinc finger protein 615"/>
    <property type="match status" value="1"/>
</dbReference>
<keyword evidence="6 12" id="KW-0863">Zinc-finger</keyword>
<evidence type="ECO:0000256" key="3">
    <source>
        <dbReference type="ARBA" id="ARBA00006991"/>
    </source>
</evidence>
<sequence>MTTVLQELMTLEDVALDFSREEWQLLAPAQKGLYWDVMLENYRNLVSPGCQAREPDPLSELKQGEPLWILEDEVQSQTHAQIEKADDHLLQHLQNPKMPKRIEQFHLHGKTLKPHLITQSRSCDIKEPAESSGDGKSFLCTNHKQTHTEIKFHESRRPTSTKSQFLKYQHIHKIETAHECPECGKAFLKKSHLAEHKRIHTGKKPHGCGVCGRTFPKKFKLTEHQRIHKGEKPDECCDVCGKAFSRKFKLTEHQRTHTGEKPYECTDCGKAFYFARKSQLILHQKTHTGEKSYICSECGKGFIQKGNLLIHQRTHTGEKPYGCTDCGKAFSQKACLIAHQRFHTGKTPFVCTECGKSCSQKSGLIKHQRIHTGEKPYKCNDCGKAFTTKTMFTVHQRTHTGERPYGCSECGKRIHIREKRVDSMKVEYPSTEGHSLLDTSEFMQGESPVHTATECLKVLCTFSNLTYILHNTPDIHFQTGYLEPHSSLPC</sequence>
<keyword evidence="8" id="KW-0805">Transcription regulation</keyword>
<dbReference type="OMA" id="KQTHTEI"/>
<dbReference type="Gene3D" id="3.30.160.60">
    <property type="entry name" value="Classic Zinc Finger"/>
    <property type="match status" value="9"/>
</dbReference>
<proteinExistence type="inferred from homology"/>
<evidence type="ECO:0000313" key="16">
    <source>
        <dbReference type="Proteomes" id="UP000472268"/>
    </source>
</evidence>
<dbReference type="AlphaFoldDB" id="A0A673TUJ9"/>
<dbReference type="GO" id="GO:0008270">
    <property type="term" value="F:zinc ion binding"/>
    <property type="evidence" value="ECO:0007669"/>
    <property type="project" value="UniProtKB-KW"/>
</dbReference>
<evidence type="ECO:0000259" key="13">
    <source>
        <dbReference type="PROSITE" id="PS50157"/>
    </source>
</evidence>
<feature type="domain" description="C2H2-type" evidence="13">
    <location>
        <begin position="235"/>
        <end position="262"/>
    </location>
</feature>
<evidence type="ECO:0000256" key="8">
    <source>
        <dbReference type="ARBA" id="ARBA00023015"/>
    </source>
</evidence>
<comment type="subcellular location">
    <subcellularLocation>
        <location evidence="2">Nucleus</location>
    </subcellularLocation>
</comment>
<dbReference type="SUPFAM" id="SSF57667">
    <property type="entry name" value="beta-beta-alpha zinc fingers"/>
    <property type="match status" value="5"/>
</dbReference>
<feature type="domain" description="C2H2-type" evidence="13">
    <location>
        <begin position="178"/>
        <end position="205"/>
    </location>
</feature>
<keyword evidence="9" id="KW-0238">DNA-binding</keyword>
<dbReference type="FunFam" id="3.30.160.60:FF:000690">
    <property type="entry name" value="Zinc finger protein 354C"/>
    <property type="match status" value="1"/>
</dbReference>
<evidence type="ECO:0000256" key="4">
    <source>
        <dbReference type="ARBA" id="ARBA00022723"/>
    </source>
</evidence>
<feature type="domain" description="C2H2-type" evidence="13">
    <location>
        <begin position="206"/>
        <end position="233"/>
    </location>
</feature>
<dbReference type="PROSITE" id="PS50157">
    <property type="entry name" value="ZINC_FINGER_C2H2_2"/>
    <property type="match status" value="8"/>
</dbReference>
<dbReference type="Pfam" id="PF00096">
    <property type="entry name" value="zf-C2H2"/>
    <property type="match status" value="7"/>
</dbReference>
<dbReference type="SUPFAM" id="SSF109640">
    <property type="entry name" value="KRAB domain (Kruppel-associated box)"/>
    <property type="match status" value="1"/>
</dbReference>
<dbReference type="Proteomes" id="UP000472268">
    <property type="component" value="Chromosome 16"/>
</dbReference>
<evidence type="ECO:0000256" key="11">
    <source>
        <dbReference type="ARBA" id="ARBA00023242"/>
    </source>
</evidence>
<evidence type="ECO:0000256" key="12">
    <source>
        <dbReference type="PROSITE-ProRule" id="PRU00042"/>
    </source>
</evidence>
<dbReference type="InterPro" id="IPR001909">
    <property type="entry name" value="KRAB"/>
</dbReference>
<dbReference type="PANTHER" id="PTHR23226:SF377">
    <property type="entry name" value="ZINC FINGER AND SCAN DOMAIN-CONTAINING PROTEIN 20"/>
    <property type="match status" value="1"/>
</dbReference>
<name>A0A673TUJ9_SURSU</name>
<feature type="domain" description="C2H2-type" evidence="13">
    <location>
        <begin position="377"/>
        <end position="404"/>
    </location>
</feature>
<feature type="domain" description="KRAB" evidence="14">
    <location>
        <begin position="9"/>
        <end position="80"/>
    </location>
</feature>
<protein>
    <submittedName>
        <fullName evidence="15">Zinc finger protein 649</fullName>
    </submittedName>
</protein>
<keyword evidence="7" id="KW-0862">Zinc</keyword>
<keyword evidence="16" id="KW-1185">Reference proteome</keyword>
<organism evidence="15 16">
    <name type="scientific">Suricata suricatta</name>
    <name type="common">Meerkat</name>
    <dbReference type="NCBI Taxonomy" id="37032"/>
    <lineage>
        <taxon>Eukaryota</taxon>
        <taxon>Metazoa</taxon>
        <taxon>Chordata</taxon>
        <taxon>Craniata</taxon>
        <taxon>Vertebrata</taxon>
        <taxon>Euteleostomi</taxon>
        <taxon>Mammalia</taxon>
        <taxon>Eutheria</taxon>
        <taxon>Laurasiatheria</taxon>
        <taxon>Carnivora</taxon>
        <taxon>Feliformia</taxon>
        <taxon>Herpestidae</taxon>
        <taxon>Suricata</taxon>
    </lineage>
</organism>
<dbReference type="GO" id="GO:0005634">
    <property type="term" value="C:nucleus"/>
    <property type="evidence" value="ECO:0007669"/>
    <property type="project" value="UniProtKB-SubCell"/>
</dbReference>
<dbReference type="SMART" id="SM00355">
    <property type="entry name" value="ZnF_C2H2"/>
    <property type="match status" value="8"/>
</dbReference>
<dbReference type="PANTHER" id="PTHR23226">
    <property type="entry name" value="ZINC FINGER AND SCAN DOMAIN-CONTAINING"/>
    <property type="match status" value="1"/>
</dbReference>
<reference evidence="15" key="3">
    <citation type="submission" date="2025-09" db="UniProtKB">
        <authorList>
            <consortium name="Ensembl"/>
        </authorList>
    </citation>
    <scope>IDENTIFICATION</scope>
</reference>
<dbReference type="GO" id="GO:0000981">
    <property type="term" value="F:DNA-binding transcription factor activity, RNA polymerase II-specific"/>
    <property type="evidence" value="ECO:0007669"/>
    <property type="project" value="TreeGrafter"/>
</dbReference>
<dbReference type="FunFam" id="3.30.160.60:FF:002797">
    <property type="entry name" value="Zinc finger protein 613"/>
    <property type="match status" value="1"/>
</dbReference>
<dbReference type="Ensembl" id="ENSSSUT00005019397.1">
    <property type="protein sequence ID" value="ENSSSUP00005017017.1"/>
    <property type="gene ID" value="ENSSSUG00005010973.1"/>
</dbReference>
<evidence type="ECO:0000313" key="15">
    <source>
        <dbReference type="Ensembl" id="ENSSSUP00005017017.1"/>
    </source>
</evidence>
<dbReference type="GO" id="GO:0000978">
    <property type="term" value="F:RNA polymerase II cis-regulatory region sequence-specific DNA binding"/>
    <property type="evidence" value="ECO:0007669"/>
    <property type="project" value="TreeGrafter"/>
</dbReference>
<dbReference type="PROSITE" id="PS50805">
    <property type="entry name" value="KRAB"/>
    <property type="match status" value="1"/>
</dbReference>
<feature type="domain" description="C2H2-type" evidence="13">
    <location>
        <begin position="293"/>
        <end position="320"/>
    </location>
</feature>
<evidence type="ECO:0000256" key="7">
    <source>
        <dbReference type="ARBA" id="ARBA00022833"/>
    </source>
</evidence>